<dbReference type="InterPro" id="IPR036259">
    <property type="entry name" value="MFS_trans_sf"/>
</dbReference>
<keyword evidence="4 6" id="KW-1133">Transmembrane helix</keyword>
<dbReference type="GO" id="GO:0016020">
    <property type="term" value="C:membrane"/>
    <property type="evidence" value="ECO:0007669"/>
    <property type="project" value="UniProtKB-SubCell"/>
</dbReference>
<evidence type="ECO:0000256" key="4">
    <source>
        <dbReference type="ARBA" id="ARBA00022989"/>
    </source>
</evidence>
<proteinExistence type="predicted"/>
<accession>A0A139AIL7</accession>
<comment type="subcellular location">
    <subcellularLocation>
        <location evidence="1">Membrane</location>
        <topology evidence="1">Multi-pass membrane protein</topology>
    </subcellularLocation>
</comment>
<evidence type="ECO:0000256" key="6">
    <source>
        <dbReference type="SAM" id="Phobius"/>
    </source>
</evidence>
<dbReference type="InterPro" id="IPR011701">
    <property type="entry name" value="MFS"/>
</dbReference>
<dbReference type="PANTHER" id="PTHR43791:SF36">
    <property type="entry name" value="TRANSPORTER, PUTATIVE (AFU_ORTHOLOGUE AFUA_6G08340)-RELATED"/>
    <property type="match status" value="1"/>
</dbReference>
<keyword evidence="3 6" id="KW-0812">Transmembrane</keyword>
<evidence type="ECO:0000256" key="2">
    <source>
        <dbReference type="ARBA" id="ARBA00022448"/>
    </source>
</evidence>
<name>A0A139AIL7_GONPJ</name>
<dbReference type="Proteomes" id="UP000070544">
    <property type="component" value="Unassembled WGS sequence"/>
</dbReference>
<feature type="transmembrane region" description="Helical" evidence="6">
    <location>
        <begin position="79"/>
        <end position="97"/>
    </location>
</feature>
<dbReference type="SUPFAM" id="SSF103473">
    <property type="entry name" value="MFS general substrate transporter"/>
    <property type="match status" value="1"/>
</dbReference>
<dbReference type="PROSITE" id="PS50850">
    <property type="entry name" value="MFS"/>
    <property type="match status" value="1"/>
</dbReference>
<reference evidence="8 9" key="1">
    <citation type="journal article" date="2015" name="Genome Biol. Evol.">
        <title>Phylogenomic analyses indicate that early fungi evolved digesting cell walls of algal ancestors of land plants.</title>
        <authorList>
            <person name="Chang Y."/>
            <person name="Wang S."/>
            <person name="Sekimoto S."/>
            <person name="Aerts A.L."/>
            <person name="Choi C."/>
            <person name="Clum A."/>
            <person name="LaButti K.M."/>
            <person name="Lindquist E.A."/>
            <person name="Yee Ngan C."/>
            <person name="Ohm R.A."/>
            <person name="Salamov A.A."/>
            <person name="Grigoriev I.V."/>
            <person name="Spatafora J.W."/>
            <person name="Berbee M.L."/>
        </authorList>
    </citation>
    <scope>NUCLEOTIDE SEQUENCE [LARGE SCALE GENOMIC DNA]</scope>
    <source>
        <strain evidence="8 9">JEL478</strain>
    </source>
</reference>
<dbReference type="STRING" id="1344416.A0A139AIL7"/>
<organism evidence="8 9">
    <name type="scientific">Gonapodya prolifera (strain JEL478)</name>
    <name type="common">Monoblepharis prolifera</name>
    <dbReference type="NCBI Taxonomy" id="1344416"/>
    <lineage>
        <taxon>Eukaryota</taxon>
        <taxon>Fungi</taxon>
        <taxon>Fungi incertae sedis</taxon>
        <taxon>Chytridiomycota</taxon>
        <taxon>Chytridiomycota incertae sedis</taxon>
        <taxon>Monoblepharidomycetes</taxon>
        <taxon>Monoblepharidales</taxon>
        <taxon>Gonapodyaceae</taxon>
        <taxon>Gonapodya</taxon>
    </lineage>
</organism>
<gene>
    <name evidence="8" type="ORF">M427DRAFT_287938</name>
</gene>
<dbReference type="EMBL" id="KQ965751">
    <property type="protein sequence ID" value="KXS16588.1"/>
    <property type="molecule type" value="Genomic_DNA"/>
</dbReference>
<feature type="transmembrane region" description="Helical" evidence="6">
    <location>
        <begin position="335"/>
        <end position="356"/>
    </location>
</feature>
<feature type="transmembrane region" description="Helical" evidence="6">
    <location>
        <begin position="134"/>
        <end position="156"/>
    </location>
</feature>
<dbReference type="OrthoDB" id="1935484at2759"/>
<feature type="transmembrane region" description="Helical" evidence="6">
    <location>
        <begin position="396"/>
        <end position="417"/>
    </location>
</feature>
<dbReference type="GO" id="GO:0022857">
    <property type="term" value="F:transmembrane transporter activity"/>
    <property type="evidence" value="ECO:0007669"/>
    <property type="project" value="InterPro"/>
</dbReference>
<evidence type="ECO:0000256" key="3">
    <source>
        <dbReference type="ARBA" id="ARBA00022692"/>
    </source>
</evidence>
<feature type="transmembrane region" description="Helical" evidence="6">
    <location>
        <begin position="362"/>
        <end position="384"/>
    </location>
</feature>
<protein>
    <submittedName>
        <fullName evidence="8">MFS general substrate transporter</fullName>
    </submittedName>
</protein>
<feature type="transmembrane region" description="Helical" evidence="6">
    <location>
        <begin position="308"/>
        <end position="328"/>
    </location>
</feature>
<dbReference type="PANTHER" id="PTHR43791">
    <property type="entry name" value="PERMEASE-RELATED"/>
    <property type="match status" value="1"/>
</dbReference>
<dbReference type="AlphaFoldDB" id="A0A139AIL7"/>
<feature type="domain" description="Major facilitator superfamily (MFS) profile" evidence="7">
    <location>
        <begin position="35"/>
        <end position="451"/>
    </location>
</feature>
<feature type="transmembrane region" description="Helical" evidence="6">
    <location>
        <begin position="201"/>
        <end position="223"/>
    </location>
</feature>
<keyword evidence="5 6" id="KW-0472">Membrane</keyword>
<evidence type="ECO:0000256" key="5">
    <source>
        <dbReference type="ARBA" id="ARBA00023136"/>
    </source>
</evidence>
<evidence type="ECO:0000313" key="9">
    <source>
        <dbReference type="Proteomes" id="UP000070544"/>
    </source>
</evidence>
<evidence type="ECO:0000256" key="1">
    <source>
        <dbReference type="ARBA" id="ARBA00004141"/>
    </source>
</evidence>
<keyword evidence="9" id="KW-1185">Reference proteome</keyword>
<dbReference type="InterPro" id="IPR020846">
    <property type="entry name" value="MFS_dom"/>
</dbReference>
<evidence type="ECO:0000259" key="7">
    <source>
        <dbReference type="PROSITE" id="PS50850"/>
    </source>
</evidence>
<feature type="transmembrane region" description="Helical" evidence="6">
    <location>
        <begin position="109"/>
        <end position="128"/>
    </location>
</feature>
<evidence type="ECO:0000313" key="8">
    <source>
        <dbReference type="EMBL" id="KXS16588.1"/>
    </source>
</evidence>
<sequence length="479" mass="52987">MSENAEEKMALDVEGDATWTPEEEKAVVRKLDLFIVPFISLLYLCNYLDRGNLANAKVANSDKAHAGMLADLGMTQLDYNFVLGIFFVGYSIGEIPSNFFLKSWGANRWFARICITWGICAACMAAIQTYGQALAVRFLLGVAEAGFFPGAGFYFVLFYRPFERSRRLSWMFTTSALAGAFSGLFATAISNLDGTGGLAGWRWIFLLEGIPSIIVGIITMFYLPSYPSKCWFLTERQKYIAAERLPKEDVKEKSKAFVLSDWLEMFRDPKVWMFMIVYLIHVNGNYANSAYLPTVISNLGWKANQAQLLTAPIYLTQFVFIPIMGYLADKTKKPWAVITGAIVVAVVGFLINAISLNNAVRYFGLFLNNIGIGTTAPILLAWIGHSMLGRGSTITAGAMSFMSGAGHLGGISGPQMFQADDSPKYTRAWSILAASYCLNILTVVALEWMHKGRNNALAEDAEYEKTHTEHSSAAPQNQV</sequence>
<dbReference type="Gene3D" id="1.20.1250.20">
    <property type="entry name" value="MFS general substrate transporter like domains"/>
    <property type="match status" value="2"/>
</dbReference>
<feature type="transmembrane region" description="Helical" evidence="6">
    <location>
        <begin position="271"/>
        <end position="288"/>
    </location>
</feature>
<dbReference type="Pfam" id="PF07690">
    <property type="entry name" value="MFS_1"/>
    <property type="match status" value="1"/>
</dbReference>
<keyword evidence="2" id="KW-0813">Transport</keyword>
<dbReference type="FunFam" id="1.20.1250.20:FF:000018">
    <property type="entry name" value="MFS transporter permease"/>
    <property type="match status" value="1"/>
</dbReference>
<feature type="transmembrane region" description="Helical" evidence="6">
    <location>
        <begin position="429"/>
        <end position="449"/>
    </location>
</feature>
<feature type="transmembrane region" description="Helical" evidence="6">
    <location>
        <begin position="168"/>
        <end position="189"/>
    </location>
</feature>